<sequence length="179" mass="19974">MSTDTDRVDPGHDLSTWPLDQLRTYIHAASGQQLEAARAAAQGHAYDSTHPKEVRRQWAKLSLLANRRMLTDGKGHHAPVTRQDFMLRMWVIDRLGPDDTDPSWSPEALASDTLAALAFTPAQAAALAGSWRDLAIEQIRELRWHKNLTAHLDSLVGYLAPGPTRDQLVAWSATRQRLP</sequence>
<dbReference type="EMBL" id="LGKG01000158">
    <property type="protein sequence ID" value="KPC60663.1"/>
    <property type="molecule type" value="Genomic_DNA"/>
</dbReference>
<dbReference type="Proteomes" id="UP000037982">
    <property type="component" value="Unassembled WGS sequence"/>
</dbReference>
<keyword evidence="2" id="KW-1185">Reference proteome</keyword>
<evidence type="ECO:0000313" key="1">
    <source>
        <dbReference type="EMBL" id="KPC60663.1"/>
    </source>
</evidence>
<gene>
    <name evidence="1" type="ORF">ADL29_28540</name>
</gene>
<dbReference type="AlphaFoldDB" id="A0A0N0XSP5"/>
<protein>
    <submittedName>
        <fullName evidence="1">Uncharacterized protein</fullName>
    </submittedName>
</protein>
<proteinExistence type="predicted"/>
<evidence type="ECO:0000313" key="2">
    <source>
        <dbReference type="Proteomes" id="UP000037982"/>
    </source>
</evidence>
<comment type="caution">
    <text evidence="1">The sequence shown here is derived from an EMBL/GenBank/DDBJ whole genome shotgun (WGS) entry which is preliminary data.</text>
</comment>
<name>A0A0N0XSP5_9ACTN</name>
<dbReference type="PATRIC" id="fig|66876.3.peg.6258"/>
<reference evidence="2" key="1">
    <citation type="submission" date="2015-07" db="EMBL/GenBank/DDBJ databases">
        <authorList>
            <person name="Ju K.-S."/>
            <person name="Doroghazi J.R."/>
            <person name="Metcalf W.W."/>
        </authorList>
    </citation>
    <scope>NUCLEOTIDE SEQUENCE [LARGE SCALE GENOMIC DNA]</scope>
    <source>
        <strain evidence="2">NRRL ISP-5002</strain>
    </source>
</reference>
<accession>A0A0N0XSP5</accession>
<organism evidence="1 2">
    <name type="scientific">Streptomyces chattanoogensis</name>
    <dbReference type="NCBI Taxonomy" id="66876"/>
    <lineage>
        <taxon>Bacteria</taxon>
        <taxon>Bacillati</taxon>
        <taxon>Actinomycetota</taxon>
        <taxon>Actinomycetes</taxon>
        <taxon>Kitasatosporales</taxon>
        <taxon>Streptomycetaceae</taxon>
        <taxon>Streptomyces</taxon>
    </lineage>
</organism>